<organism evidence="1 4">
    <name type="scientific">Bacillus wiedmannii</name>
    <dbReference type="NCBI Taxonomy" id="1890302"/>
    <lineage>
        <taxon>Bacteria</taxon>
        <taxon>Bacillati</taxon>
        <taxon>Bacillota</taxon>
        <taxon>Bacilli</taxon>
        <taxon>Bacillales</taxon>
        <taxon>Bacillaceae</taxon>
        <taxon>Bacillus</taxon>
        <taxon>Bacillus cereus group</taxon>
    </lineage>
</organism>
<dbReference type="EMBL" id="SZOM01000030">
    <property type="protein sequence ID" value="TKH18606.1"/>
    <property type="molecule type" value="Genomic_DNA"/>
</dbReference>
<protein>
    <submittedName>
        <fullName evidence="1">Uncharacterized protein</fullName>
    </submittedName>
</protein>
<evidence type="ECO:0000313" key="3">
    <source>
        <dbReference type="Proteomes" id="UP000305222"/>
    </source>
</evidence>
<dbReference type="RefSeq" id="WP_137051047.1">
    <property type="nucleotide sequence ID" value="NZ_SZOM01000030.1"/>
</dbReference>
<proteinExistence type="predicted"/>
<dbReference type="AlphaFoldDB" id="A0A4U2N3N8"/>
<reference evidence="3 4" key="1">
    <citation type="journal article" date="2019" name="Environ. Microbiol.">
        <title>An active ?-lactamase is a part of an orchestrated cell wall stress resistance network of Bacillus subtilis and related rhizosphere species.</title>
        <authorList>
            <person name="Bucher T."/>
            <person name="Keren-Paz A."/>
            <person name="Hausser J."/>
            <person name="Olender T."/>
            <person name="Cytryn E."/>
            <person name="Kolodkin-Gal I."/>
        </authorList>
    </citation>
    <scope>NUCLEOTIDE SEQUENCE [LARGE SCALE GENOMIC DNA]</scope>
    <source>
        <strain evidence="2 3">I5</strain>
        <strain evidence="1 4">I71</strain>
    </source>
</reference>
<dbReference type="InterPro" id="IPR035437">
    <property type="entry name" value="SNase_OB-fold_sf"/>
</dbReference>
<name>A0A4U2N3N8_9BACI</name>
<dbReference type="Proteomes" id="UP000306037">
    <property type="component" value="Unassembled WGS sequence"/>
</dbReference>
<dbReference type="Gene3D" id="2.40.50.90">
    <property type="match status" value="1"/>
</dbReference>
<evidence type="ECO:0000313" key="4">
    <source>
        <dbReference type="Proteomes" id="UP000306037"/>
    </source>
</evidence>
<comment type="caution">
    <text evidence="1">The sequence shown here is derived from an EMBL/GenBank/DDBJ whole genome shotgun (WGS) entry which is preliminary data.</text>
</comment>
<evidence type="ECO:0000313" key="2">
    <source>
        <dbReference type="EMBL" id="TKI94480.1"/>
    </source>
</evidence>
<sequence>MVKVKFLLLDTTNSIKPIYPVQVLVKKASNFAKLLLEGRNIEIVFEKGDTKNHFIRNLDYVTCDGKLVQ</sequence>
<accession>A0A4U2N3N8</accession>
<gene>
    <name evidence="1" type="ORF">FC694_04595</name>
    <name evidence="2" type="ORF">FC699_15470</name>
</gene>
<dbReference type="Proteomes" id="UP000305222">
    <property type="component" value="Unassembled WGS sequence"/>
</dbReference>
<evidence type="ECO:0000313" key="1">
    <source>
        <dbReference type="EMBL" id="TKH18606.1"/>
    </source>
</evidence>
<dbReference type="EMBL" id="SZON01000694">
    <property type="protein sequence ID" value="TKI94480.1"/>
    <property type="molecule type" value="Genomic_DNA"/>
</dbReference>